<evidence type="ECO:0000313" key="2">
    <source>
        <dbReference type="EMBL" id="TNN34148.1"/>
    </source>
</evidence>
<accession>A0A4Z2EZF1</accession>
<feature type="region of interest" description="Disordered" evidence="1">
    <location>
        <begin position="78"/>
        <end position="100"/>
    </location>
</feature>
<sequence>MFLWRFLREQQLLSVAMDTTERALERLLLFITVHRADQWVSRTDTNGGDQKQGGVDEILWTLKTGPVVLVVLVVSVSEEDLRDEPGGRTPSPSIRSSLLH</sequence>
<evidence type="ECO:0000313" key="3">
    <source>
        <dbReference type="Proteomes" id="UP000314294"/>
    </source>
</evidence>
<dbReference type="EMBL" id="SRLO01002031">
    <property type="protein sequence ID" value="TNN34148.1"/>
    <property type="molecule type" value="Genomic_DNA"/>
</dbReference>
<gene>
    <name evidence="2" type="ORF">EYF80_055687</name>
</gene>
<feature type="compositionally biased region" description="Polar residues" evidence="1">
    <location>
        <begin position="90"/>
        <end position="100"/>
    </location>
</feature>
<comment type="caution">
    <text evidence="2">The sequence shown here is derived from an EMBL/GenBank/DDBJ whole genome shotgun (WGS) entry which is preliminary data.</text>
</comment>
<evidence type="ECO:0000256" key="1">
    <source>
        <dbReference type="SAM" id="MobiDB-lite"/>
    </source>
</evidence>
<dbReference type="AlphaFoldDB" id="A0A4Z2EZF1"/>
<proteinExistence type="predicted"/>
<reference evidence="2 3" key="1">
    <citation type="submission" date="2019-03" db="EMBL/GenBank/DDBJ databases">
        <title>First draft genome of Liparis tanakae, snailfish: a comprehensive survey of snailfish specific genes.</title>
        <authorList>
            <person name="Kim W."/>
            <person name="Song I."/>
            <person name="Jeong J.-H."/>
            <person name="Kim D."/>
            <person name="Kim S."/>
            <person name="Ryu S."/>
            <person name="Song J.Y."/>
            <person name="Lee S.K."/>
        </authorList>
    </citation>
    <scope>NUCLEOTIDE SEQUENCE [LARGE SCALE GENOMIC DNA]</scope>
    <source>
        <tissue evidence="2">Muscle</tissue>
    </source>
</reference>
<dbReference type="Proteomes" id="UP000314294">
    <property type="component" value="Unassembled WGS sequence"/>
</dbReference>
<protein>
    <submittedName>
        <fullName evidence="2">Uncharacterized protein</fullName>
    </submittedName>
</protein>
<organism evidence="2 3">
    <name type="scientific">Liparis tanakae</name>
    <name type="common">Tanaka's snailfish</name>
    <dbReference type="NCBI Taxonomy" id="230148"/>
    <lineage>
        <taxon>Eukaryota</taxon>
        <taxon>Metazoa</taxon>
        <taxon>Chordata</taxon>
        <taxon>Craniata</taxon>
        <taxon>Vertebrata</taxon>
        <taxon>Euteleostomi</taxon>
        <taxon>Actinopterygii</taxon>
        <taxon>Neopterygii</taxon>
        <taxon>Teleostei</taxon>
        <taxon>Neoteleostei</taxon>
        <taxon>Acanthomorphata</taxon>
        <taxon>Eupercaria</taxon>
        <taxon>Perciformes</taxon>
        <taxon>Cottioidei</taxon>
        <taxon>Cottales</taxon>
        <taxon>Liparidae</taxon>
        <taxon>Liparis</taxon>
    </lineage>
</organism>
<keyword evidence="3" id="KW-1185">Reference proteome</keyword>
<name>A0A4Z2EZF1_9TELE</name>